<dbReference type="Proteomes" id="UP000601435">
    <property type="component" value="Unassembled WGS sequence"/>
</dbReference>
<dbReference type="InterPro" id="IPR005552">
    <property type="entry name" value="Scramblase"/>
</dbReference>
<organism evidence="3 4">
    <name type="scientific">Symbiodinium necroappetens</name>
    <dbReference type="NCBI Taxonomy" id="1628268"/>
    <lineage>
        <taxon>Eukaryota</taxon>
        <taxon>Sar</taxon>
        <taxon>Alveolata</taxon>
        <taxon>Dinophyceae</taxon>
        <taxon>Suessiales</taxon>
        <taxon>Symbiodiniaceae</taxon>
        <taxon>Symbiodinium</taxon>
    </lineage>
</organism>
<dbReference type="EMBL" id="CAJNJA010074363">
    <property type="protein sequence ID" value="CAE7912285.1"/>
    <property type="molecule type" value="Genomic_DNA"/>
</dbReference>
<gene>
    <name evidence="3" type="primary">PLSCR2</name>
    <name evidence="3" type="ORF">SNEC2469_LOCUS31123</name>
</gene>
<comment type="similarity">
    <text evidence="1 2">Belongs to the phospholipid scramblase family.</text>
</comment>
<sequence>MGVPMQLQYLAGPTDPFAILSRLPGVSIKQQIQWAEVLVGWDMPEKYLISDPVGGHDLFVAAERSNGVMGAIGRQVFEGGHRPFTLDIAMLAGPGQAPVPFVRLERPFACTCCCLGRPKMHIHNALTNQLIATTVEPCSCCHLRIHMNDQNGSEVLNLNHHCCDCSLLCWGCPCGCQETNFQVYDHGQSVGNIKRQFNAQQALGMITGVNADSDQFHVDFKEVQSPEWKAALIAMALFLDYCYFVKGGKEARRESALGRAVQVERRWENDR</sequence>
<evidence type="ECO:0000256" key="1">
    <source>
        <dbReference type="ARBA" id="ARBA00005350"/>
    </source>
</evidence>
<dbReference type="Pfam" id="PF03803">
    <property type="entry name" value="Scramblase"/>
    <property type="match status" value="1"/>
</dbReference>
<comment type="caution">
    <text evidence="3">The sequence shown here is derived from an EMBL/GenBank/DDBJ whole genome shotgun (WGS) entry which is preliminary data.</text>
</comment>
<evidence type="ECO:0000256" key="2">
    <source>
        <dbReference type="RuleBase" id="RU363116"/>
    </source>
</evidence>
<dbReference type="PANTHER" id="PTHR23248">
    <property type="entry name" value="PHOSPHOLIPID SCRAMBLASE-RELATED"/>
    <property type="match status" value="1"/>
</dbReference>
<evidence type="ECO:0000313" key="4">
    <source>
        <dbReference type="Proteomes" id="UP000601435"/>
    </source>
</evidence>
<dbReference type="OrthoDB" id="444338at2759"/>
<protein>
    <recommendedName>
        <fullName evidence="2">Phospholipid scramblase</fullName>
    </recommendedName>
</protein>
<dbReference type="PANTHER" id="PTHR23248:SF9">
    <property type="entry name" value="PHOSPHOLIPID SCRAMBLASE"/>
    <property type="match status" value="1"/>
</dbReference>
<name>A0A813BN82_9DINO</name>
<dbReference type="GO" id="GO:0017128">
    <property type="term" value="F:phospholipid scramblase activity"/>
    <property type="evidence" value="ECO:0007669"/>
    <property type="project" value="InterPro"/>
</dbReference>
<dbReference type="GO" id="GO:0005886">
    <property type="term" value="C:plasma membrane"/>
    <property type="evidence" value="ECO:0007669"/>
    <property type="project" value="TreeGrafter"/>
</dbReference>
<proteinExistence type="inferred from homology"/>
<reference evidence="3" key="1">
    <citation type="submission" date="2021-02" db="EMBL/GenBank/DDBJ databases">
        <authorList>
            <person name="Dougan E. K."/>
            <person name="Rhodes N."/>
            <person name="Thang M."/>
            <person name="Chan C."/>
        </authorList>
    </citation>
    <scope>NUCLEOTIDE SEQUENCE</scope>
</reference>
<evidence type="ECO:0000313" key="3">
    <source>
        <dbReference type="EMBL" id="CAE7912285.1"/>
    </source>
</evidence>
<accession>A0A813BN82</accession>
<keyword evidence="4" id="KW-1185">Reference proteome</keyword>
<dbReference type="AlphaFoldDB" id="A0A813BN82"/>